<gene>
    <name evidence="1" type="ORF">ACOC_LOCUS12520</name>
</gene>
<protein>
    <submittedName>
        <fullName evidence="3">Tnp_DNA_bind domain-containing protein</fullName>
    </submittedName>
</protein>
<dbReference type="AlphaFoldDB" id="A0A0R3Q0Q2"/>
<accession>A0A0R3Q0Q2</accession>
<sequence>MRLVLSVEAIKVFEKYAAAETLPSPEEGEAAEVTAFANEQILQRKEKLVRFVDDQLDNVWLDWVSKPDYRHRKAQKIFRKIIGNTILAVSFRYYNS</sequence>
<evidence type="ECO:0000313" key="3">
    <source>
        <dbReference type="WBParaSite" id="ACOC_0001251901-mRNA-1"/>
    </source>
</evidence>
<dbReference type="EMBL" id="UYYA01005074">
    <property type="protein sequence ID" value="VDM64105.1"/>
    <property type="molecule type" value="Genomic_DNA"/>
</dbReference>
<organism evidence="3">
    <name type="scientific">Angiostrongylus costaricensis</name>
    <name type="common">Nematode worm</name>
    <dbReference type="NCBI Taxonomy" id="334426"/>
    <lineage>
        <taxon>Eukaryota</taxon>
        <taxon>Metazoa</taxon>
        <taxon>Ecdysozoa</taxon>
        <taxon>Nematoda</taxon>
        <taxon>Chromadorea</taxon>
        <taxon>Rhabditida</taxon>
        <taxon>Rhabditina</taxon>
        <taxon>Rhabditomorpha</taxon>
        <taxon>Strongyloidea</taxon>
        <taxon>Metastrongylidae</taxon>
        <taxon>Angiostrongylus</taxon>
    </lineage>
</organism>
<evidence type="ECO:0000313" key="1">
    <source>
        <dbReference type="EMBL" id="VDM64105.1"/>
    </source>
</evidence>
<reference evidence="3" key="1">
    <citation type="submission" date="2017-02" db="UniProtKB">
        <authorList>
            <consortium name="WormBaseParasite"/>
        </authorList>
    </citation>
    <scope>IDENTIFICATION</scope>
</reference>
<reference evidence="1 2" key="2">
    <citation type="submission" date="2018-11" db="EMBL/GenBank/DDBJ databases">
        <authorList>
            <consortium name="Pathogen Informatics"/>
        </authorList>
    </citation>
    <scope>NUCLEOTIDE SEQUENCE [LARGE SCALE GENOMIC DNA]</scope>
    <source>
        <strain evidence="1 2">Costa Rica</strain>
    </source>
</reference>
<evidence type="ECO:0000313" key="2">
    <source>
        <dbReference type="Proteomes" id="UP000267027"/>
    </source>
</evidence>
<proteinExistence type="predicted"/>
<keyword evidence="2" id="KW-1185">Reference proteome</keyword>
<dbReference type="Proteomes" id="UP000267027">
    <property type="component" value="Unassembled WGS sequence"/>
</dbReference>
<name>A0A0R3Q0Q2_ANGCS</name>
<dbReference type="WBParaSite" id="ACOC_0001251901-mRNA-1">
    <property type="protein sequence ID" value="ACOC_0001251901-mRNA-1"/>
    <property type="gene ID" value="ACOC_0001251901"/>
</dbReference>